<dbReference type="Pfam" id="PF00445">
    <property type="entry name" value="Ribonuclease_T2"/>
    <property type="match status" value="1"/>
</dbReference>
<dbReference type="AlphaFoldDB" id="A0A6I6L8R9"/>
<name>A0A6I6L8R9_9SPHN</name>
<comment type="similarity">
    <text evidence="1 2">Belongs to the RNase T2 family.</text>
</comment>
<sequence length="263" mass="29700">MRLRLFLLSLCVWLSIAPAHAQAWQCRAPKYAPRPALELPKPGQARRTPVQGYTLALSWSREQCRARERDPAMRYQCSGDIGEFGFVLHGLWPETNGPNYPQYCRSVGVLSRDMIKRNMCMTPTPQLQQHEWAKHGTCMAKTPEAYFGAARLLFHAIQFPDMVRLSRQSERGTALTAANIAEAFAELNEGLPTYAVKVKTNDKGWLEEVRICLGKNFKPRKCPRFTQGAPNNATIKVWRGSSGESKQKDALLTRKVSNLANPR</sequence>
<evidence type="ECO:0000313" key="5">
    <source>
        <dbReference type="Proteomes" id="UP000428803"/>
    </source>
</evidence>
<dbReference type="InterPro" id="IPR039378">
    <property type="entry name" value="RNase_T2_prok"/>
</dbReference>
<reference evidence="5" key="1">
    <citation type="submission" date="2019-01" db="EMBL/GenBank/DDBJ databases">
        <title>Sphingorhabdus lacus sp.nov., isolated from an oligotrophic freshwater lake.</title>
        <authorList>
            <person name="Park M."/>
        </authorList>
    </citation>
    <scope>NUCLEOTIDE SEQUENCE [LARGE SCALE GENOMIC DNA]</scope>
    <source>
        <strain evidence="5">IMCC1753</strain>
    </source>
</reference>
<dbReference type="GO" id="GO:0006401">
    <property type="term" value="P:RNA catabolic process"/>
    <property type="evidence" value="ECO:0007669"/>
    <property type="project" value="TreeGrafter"/>
</dbReference>
<dbReference type="OrthoDB" id="4720638at2"/>
<feature type="chain" id="PRO_5026218210" evidence="3">
    <location>
        <begin position="22"/>
        <end position="263"/>
    </location>
</feature>
<dbReference type="GO" id="GO:0033897">
    <property type="term" value="F:ribonuclease T2 activity"/>
    <property type="evidence" value="ECO:0007669"/>
    <property type="project" value="InterPro"/>
</dbReference>
<keyword evidence="5" id="KW-1185">Reference proteome</keyword>
<protein>
    <submittedName>
        <fullName evidence="4">Ribonuclease T</fullName>
    </submittedName>
</protein>
<dbReference type="GO" id="GO:0003723">
    <property type="term" value="F:RNA binding"/>
    <property type="evidence" value="ECO:0007669"/>
    <property type="project" value="InterPro"/>
</dbReference>
<evidence type="ECO:0000256" key="1">
    <source>
        <dbReference type="ARBA" id="ARBA00007469"/>
    </source>
</evidence>
<organism evidence="4 5">
    <name type="scientific">Sphingorhabdus lacus</name>
    <dbReference type="NCBI Taxonomy" id="392610"/>
    <lineage>
        <taxon>Bacteria</taxon>
        <taxon>Pseudomonadati</taxon>
        <taxon>Pseudomonadota</taxon>
        <taxon>Alphaproteobacteria</taxon>
        <taxon>Sphingomonadales</taxon>
        <taxon>Sphingomonadaceae</taxon>
        <taxon>Sphingorhabdus</taxon>
    </lineage>
</organism>
<dbReference type="PROSITE" id="PS00531">
    <property type="entry name" value="RNASE_T2_2"/>
    <property type="match status" value="1"/>
</dbReference>
<dbReference type="SUPFAM" id="SSF55895">
    <property type="entry name" value="Ribonuclease Rh-like"/>
    <property type="match status" value="1"/>
</dbReference>
<dbReference type="Proteomes" id="UP000428803">
    <property type="component" value="Chromosome"/>
</dbReference>
<dbReference type="CDD" id="cd01062">
    <property type="entry name" value="RNase_T2_prok"/>
    <property type="match status" value="1"/>
</dbReference>
<feature type="signal peptide" evidence="3">
    <location>
        <begin position="1"/>
        <end position="21"/>
    </location>
</feature>
<keyword evidence="3" id="KW-0732">Signal</keyword>
<dbReference type="InterPro" id="IPR018188">
    <property type="entry name" value="RNase_T2_His_AS_1"/>
</dbReference>
<dbReference type="PANTHER" id="PTHR11240">
    <property type="entry name" value="RIBONUCLEASE T2"/>
    <property type="match status" value="1"/>
</dbReference>
<evidence type="ECO:0000313" key="4">
    <source>
        <dbReference type="EMBL" id="QGY80908.1"/>
    </source>
</evidence>
<dbReference type="InterPro" id="IPR036430">
    <property type="entry name" value="RNase_T2-like_sf"/>
</dbReference>
<dbReference type="EMBL" id="CP035733">
    <property type="protein sequence ID" value="QGY80908.1"/>
    <property type="molecule type" value="Genomic_DNA"/>
</dbReference>
<dbReference type="PROSITE" id="PS00530">
    <property type="entry name" value="RNASE_T2_1"/>
    <property type="match status" value="1"/>
</dbReference>
<dbReference type="InterPro" id="IPR001568">
    <property type="entry name" value="RNase_T2-like"/>
</dbReference>
<proteinExistence type="inferred from homology"/>
<accession>A0A6I6L8R9</accession>
<dbReference type="Gene3D" id="3.90.730.10">
    <property type="entry name" value="Ribonuclease T2-like"/>
    <property type="match status" value="1"/>
</dbReference>
<evidence type="ECO:0000256" key="2">
    <source>
        <dbReference type="RuleBase" id="RU004328"/>
    </source>
</evidence>
<gene>
    <name evidence="4" type="ORF">EUU25_09935</name>
</gene>
<dbReference type="PANTHER" id="PTHR11240:SF22">
    <property type="entry name" value="RIBONUCLEASE T2"/>
    <property type="match status" value="1"/>
</dbReference>
<evidence type="ECO:0000256" key="3">
    <source>
        <dbReference type="SAM" id="SignalP"/>
    </source>
</evidence>
<dbReference type="KEGG" id="slaa:EUU25_09935"/>
<dbReference type="InterPro" id="IPR033130">
    <property type="entry name" value="RNase_T2_His_AS_2"/>
</dbReference>